<evidence type="ECO:0000313" key="4">
    <source>
        <dbReference type="EMBL" id="PVH34356.1"/>
    </source>
</evidence>
<dbReference type="GO" id="GO:0004864">
    <property type="term" value="F:protein phosphatase inhibitor activity"/>
    <property type="evidence" value="ECO:0007669"/>
    <property type="project" value="TreeGrafter"/>
</dbReference>
<dbReference type="InterPro" id="IPR000916">
    <property type="entry name" value="Bet_v_I/MLP"/>
</dbReference>
<dbReference type="GO" id="GO:0006952">
    <property type="term" value="P:defense response"/>
    <property type="evidence" value="ECO:0007669"/>
    <property type="project" value="InterPro"/>
</dbReference>
<dbReference type="Proteomes" id="UP000243499">
    <property type="component" value="Chromosome 8"/>
</dbReference>
<evidence type="ECO:0000256" key="2">
    <source>
        <dbReference type="ARBA" id="ARBA00009744"/>
    </source>
</evidence>
<dbReference type="Gramene" id="PVH34355">
    <property type="protein sequence ID" value="PVH34355"/>
    <property type="gene ID" value="PAHAL_8G205200"/>
</dbReference>
<dbReference type="InterPro" id="IPR023393">
    <property type="entry name" value="START-like_dom_sf"/>
</dbReference>
<protein>
    <recommendedName>
        <fullName evidence="3">Bet v I/Major latex protein domain-containing protein</fullName>
    </recommendedName>
</protein>
<dbReference type="PANTHER" id="PTHR31213">
    <property type="entry name" value="OS08G0374000 PROTEIN-RELATED"/>
    <property type="match status" value="1"/>
</dbReference>
<name>A0A2T8I9J5_9POAL</name>
<evidence type="ECO:0000259" key="3">
    <source>
        <dbReference type="Pfam" id="PF00407"/>
    </source>
</evidence>
<accession>A0A2T8I9J5</accession>
<comment type="similarity">
    <text evidence="2">Belongs to the BetVI family.</text>
</comment>
<dbReference type="GO" id="GO:0005634">
    <property type="term" value="C:nucleus"/>
    <property type="evidence" value="ECO:0007669"/>
    <property type="project" value="UniProtKB-SubCell"/>
</dbReference>
<dbReference type="GO" id="GO:0005737">
    <property type="term" value="C:cytoplasm"/>
    <property type="evidence" value="ECO:0007669"/>
    <property type="project" value="TreeGrafter"/>
</dbReference>
<dbReference type="GO" id="GO:0038023">
    <property type="term" value="F:signaling receptor activity"/>
    <property type="evidence" value="ECO:0007669"/>
    <property type="project" value="TreeGrafter"/>
</dbReference>
<dbReference type="GO" id="GO:0009738">
    <property type="term" value="P:abscisic acid-activated signaling pathway"/>
    <property type="evidence" value="ECO:0007669"/>
    <property type="project" value="TreeGrafter"/>
</dbReference>
<comment type="subcellular location">
    <subcellularLocation>
        <location evidence="1">Nucleus</location>
    </subcellularLocation>
</comment>
<dbReference type="SUPFAM" id="SSF55961">
    <property type="entry name" value="Bet v1-like"/>
    <property type="match status" value="1"/>
</dbReference>
<sequence>MQPSSWQLTCKHLHRLTDTMVAGRITEELAIAVPAEQMWKAAFASGDESSMRNVLTGVSDVAVKVEGDGGPGSRYTLKFNPAVGAGTVLIKSRLAARDNAARVISYDEVVVEGGEVAAPQFKSQVVQYKVEPAGAGGCVTKIAVESERLDGTPLSLADDQAKLMKVYVDLIKKVEENIVARPREFA</sequence>
<dbReference type="GO" id="GO:0010427">
    <property type="term" value="F:abscisic acid binding"/>
    <property type="evidence" value="ECO:0007669"/>
    <property type="project" value="TreeGrafter"/>
</dbReference>
<organism evidence="4">
    <name type="scientific">Panicum hallii</name>
    <dbReference type="NCBI Taxonomy" id="206008"/>
    <lineage>
        <taxon>Eukaryota</taxon>
        <taxon>Viridiplantae</taxon>
        <taxon>Streptophyta</taxon>
        <taxon>Embryophyta</taxon>
        <taxon>Tracheophyta</taxon>
        <taxon>Spermatophyta</taxon>
        <taxon>Magnoliopsida</taxon>
        <taxon>Liliopsida</taxon>
        <taxon>Poales</taxon>
        <taxon>Poaceae</taxon>
        <taxon>PACMAD clade</taxon>
        <taxon>Panicoideae</taxon>
        <taxon>Panicodae</taxon>
        <taxon>Paniceae</taxon>
        <taxon>Panicinae</taxon>
        <taxon>Panicum</taxon>
        <taxon>Panicum sect. Panicum</taxon>
    </lineage>
</organism>
<dbReference type="Gramene" id="PVH34356">
    <property type="protein sequence ID" value="PVH34356"/>
    <property type="gene ID" value="PAHAL_8G205200"/>
</dbReference>
<dbReference type="InterPro" id="IPR050279">
    <property type="entry name" value="Plant_def-hormone_signal"/>
</dbReference>
<reference evidence="4" key="1">
    <citation type="submission" date="2018-04" db="EMBL/GenBank/DDBJ databases">
        <title>WGS assembly of Panicum hallii.</title>
        <authorList>
            <person name="Lovell J."/>
            <person name="Jenkins J."/>
            <person name="Lowry D."/>
            <person name="Mamidi S."/>
            <person name="Sreedasyam A."/>
            <person name="Weng X."/>
            <person name="Barry K."/>
            <person name="Bonette J."/>
            <person name="Campitelli B."/>
            <person name="Daum C."/>
            <person name="Gordon S."/>
            <person name="Gould B."/>
            <person name="Lipzen A."/>
            <person name="Macqueen A."/>
            <person name="Palacio-Mejia J."/>
            <person name="Plott C."/>
            <person name="Shakirov E."/>
            <person name="Shu S."/>
            <person name="Yoshinaga Y."/>
            <person name="Zane M."/>
            <person name="Rokhsar D."/>
            <person name="Grimwood J."/>
            <person name="Schmutz J."/>
            <person name="Juenger T."/>
        </authorList>
    </citation>
    <scope>NUCLEOTIDE SEQUENCE [LARGE SCALE GENOMIC DNA]</scope>
    <source>
        <strain evidence="4">FIL2</strain>
    </source>
</reference>
<dbReference type="PANTHER" id="PTHR31213:SF168">
    <property type="entry name" value="OS12G0555100 PROTEIN"/>
    <property type="match status" value="1"/>
</dbReference>
<dbReference type="EMBL" id="CM008053">
    <property type="protein sequence ID" value="PVH34355.1"/>
    <property type="molecule type" value="Genomic_DNA"/>
</dbReference>
<dbReference type="EMBL" id="CM008053">
    <property type="protein sequence ID" value="PVH34356.1"/>
    <property type="molecule type" value="Genomic_DNA"/>
</dbReference>
<proteinExistence type="inferred from homology"/>
<dbReference type="Pfam" id="PF00407">
    <property type="entry name" value="Bet_v_1"/>
    <property type="match status" value="1"/>
</dbReference>
<dbReference type="Gene3D" id="3.30.530.20">
    <property type="match status" value="1"/>
</dbReference>
<feature type="domain" description="Bet v I/Major latex protein" evidence="3">
    <location>
        <begin position="20"/>
        <end position="180"/>
    </location>
</feature>
<gene>
    <name evidence="4" type="ORF">PAHAL_8G205200</name>
</gene>
<dbReference type="AlphaFoldDB" id="A0A2T8I9J5"/>
<evidence type="ECO:0000256" key="1">
    <source>
        <dbReference type="ARBA" id="ARBA00004123"/>
    </source>
</evidence>